<dbReference type="EMBL" id="FWYF01000005">
    <property type="protein sequence ID" value="SMD38893.1"/>
    <property type="molecule type" value="Genomic_DNA"/>
</dbReference>
<gene>
    <name evidence="1" type="ORF">SAMN04488029_3931</name>
</gene>
<dbReference type="Gene3D" id="2.60.40.2370">
    <property type="entry name" value="NigD-like, C-terminal beta sandwich domain"/>
    <property type="match status" value="1"/>
</dbReference>
<keyword evidence="2" id="KW-1185">Reference proteome</keyword>
<evidence type="ECO:0000313" key="1">
    <source>
        <dbReference type="EMBL" id="SMD38893.1"/>
    </source>
</evidence>
<reference evidence="1 2" key="1">
    <citation type="submission" date="2017-04" db="EMBL/GenBank/DDBJ databases">
        <authorList>
            <person name="Afonso C.L."/>
            <person name="Miller P.J."/>
            <person name="Scott M.A."/>
            <person name="Spackman E."/>
            <person name="Goraichik I."/>
            <person name="Dimitrov K.M."/>
            <person name="Suarez D.L."/>
            <person name="Swayne D.E."/>
        </authorList>
    </citation>
    <scope>NUCLEOTIDE SEQUENCE [LARGE SCALE GENOMIC DNA]</scope>
    <source>
        <strain evidence="1 2">DSM 26133</strain>
    </source>
</reference>
<dbReference type="RefSeq" id="WP_084374554.1">
    <property type="nucleotide sequence ID" value="NZ_FWYF01000005.1"/>
</dbReference>
<dbReference type="Proteomes" id="UP000192472">
    <property type="component" value="Unassembled WGS sequence"/>
</dbReference>
<dbReference type="STRING" id="692418.SAMN04488029_3931"/>
<dbReference type="AlphaFoldDB" id="A0A1W2GQG2"/>
<organism evidence="1 2">
    <name type="scientific">Reichenbachiella faecimaris</name>
    <dbReference type="NCBI Taxonomy" id="692418"/>
    <lineage>
        <taxon>Bacteria</taxon>
        <taxon>Pseudomonadati</taxon>
        <taxon>Bacteroidota</taxon>
        <taxon>Cytophagia</taxon>
        <taxon>Cytophagales</taxon>
        <taxon>Reichenbachiellaceae</taxon>
        <taxon>Reichenbachiella</taxon>
    </lineage>
</organism>
<name>A0A1W2GQG2_REIFA</name>
<sequence length="161" mass="18067">MKHLQIILLTLVVLSTSCDESDTAKVVDEEVGHHVVTVDQVSFDQAWAQLQTDNPYSDMFQLNGLSNDSTTLIIDVAYSGGCEEHTFELIWPEVMTMIYPPRYTVILNHDANDDTCEAYLSTTLYFDLSQYDLGLTPELMDVVDLTIINGSNGEELLKLNN</sequence>
<proteinExistence type="predicted"/>
<evidence type="ECO:0000313" key="2">
    <source>
        <dbReference type="Proteomes" id="UP000192472"/>
    </source>
</evidence>
<dbReference type="OrthoDB" id="1118380at2"/>
<dbReference type="PROSITE" id="PS51257">
    <property type="entry name" value="PROKAR_LIPOPROTEIN"/>
    <property type="match status" value="1"/>
</dbReference>
<protein>
    <submittedName>
        <fullName evidence="1">Uncharacterized protein</fullName>
    </submittedName>
</protein>
<accession>A0A1W2GQG2</accession>
<dbReference type="InterPro" id="IPR038143">
    <property type="entry name" value="NigD-like_C_dom_sf"/>
</dbReference>